<keyword evidence="3 5" id="KW-1133">Transmembrane helix</keyword>
<evidence type="ECO:0000256" key="2">
    <source>
        <dbReference type="ARBA" id="ARBA00022692"/>
    </source>
</evidence>
<feature type="transmembrane region" description="Helical" evidence="5">
    <location>
        <begin position="34"/>
        <end position="54"/>
    </location>
</feature>
<evidence type="ECO:0000256" key="1">
    <source>
        <dbReference type="ARBA" id="ARBA00004127"/>
    </source>
</evidence>
<dbReference type="PANTHER" id="PTHR10989">
    <property type="entry name" value="ANDROGEN-INDUCED PROTEIN 1-RELATED"/>
    <property type="match status" value="1"/>
</dbReference>
<reference evidence="6" key="1">
    <citation type="submission" date="2021-04" db="EMBL/GenBank/DDBJ databases">
        <title>Draft genome of Fusarium avenaceum strain F156N33, isolated from an atmospheric sample in Virginia.</title>
        <authorList>
            <person name="Yang S."/>
            <person name="Vinatzer B.A."/>
            <person name="Coleman J."/>
        </authorList>
    </citation>
    <scope>NUCLEOTIDE SEQUENCE</scope>
    <source>
        <strain evidence="6">F156N33</strain>
    </source>
</reference>
<dbReference type="GO" id="GO:0016020">
    <property type="term" value="C:membrane"/>
    <property type="evidence" value="ECO:0007669"/>
    <property type="project" value="InterPro"/>
</dbReference>
<feature type="transmembrane region" description="Helical" evidence="5">
    <location>
        <begin position="142"/>
        <end position="162"/>
    </location>
</feature>
<sequence>MCASISLFALWHLDLSHNMAHTSTGSATLRNHSLITLFHTAGSLSFIYSFYLLTTWDSIYARAFGWYFQFLTVIGVATSLITFVFGLAADLTLQDVFFRAKNAVTILATPLEVLVTFLYWSIRSHDPALLMSQELFNGLDPWPDIGFHIAPAAFLAVDFLLLSPHAIITTRSMLSLSTISALLYWCWCELCFSQNGWYPYPLMDRFTVTQRILVFIGSAGILTLSSCVLQWMHSKVNDPIPKRLRVG</sequence>
<dbReference type="PANTHER" id="PTHR10989:SF16">
    <property type="entry name" value="AT02829P-RELATED"/>
    <property type="match status" value="1"/>
</dbReference>
<dbReference type="GO" id="GO:0012505">
    <property type="term" value="C:endomembrane system"/>
    <property type="evidence" value="ECO:0007669"/>
    <property type="project" value="UniProtKB-SubCell"/>
</dbReference>
<keyword evidence="2 5" id="KW-0812">Transmembrane</keyword>
<accession>A0A9P7H0Y0</accession>
<organism evidence="6 7">
    <name type="scientific">Fusarium avenaceum</name>
    <dbReference type="NCBI Taxonomy" id="40199"/>
    <lineage>
        <taxon>Eukaryota</taxon>
        <taxon>Fungi</taxon>
        <taxon>Dikarya</taxon>
        <taxon>Ascomycota</taxon>
        <taxon>Pezizomycotina</taxon>
        <taxon>Sordariomycetes</taxon>
        <taxon>Hypocreomycetidae</taxon>
        <taxon>Hypocreales</taxon>
        <taxon>Nectriaceae</taxon>
        <taxon>Fusarium</taxon>
        <taxon>Fusarium tricinctum species complex</taxon>
    </lineage>
</organism>
<dbReference type="Pfam" id="PF04750">
    <property type="entry name" value="Far-17a_AIG1"/>
    <property type="match status" value="1"/>
</dbReference>
<evidence type="ECO:0008006" key="8">
    <source>
        <dbReference type="Google" id="ProtNLM"/>
    </source>
</evidence>
<gene>
    <name evidence="6" type="ORF">KAF25_011164</name>
</gene>
<dbReference type="AlphaFoldDB" id="A0A9P7H0Y0"/>
<keyword evidence="7" id="KW-1185">Reference proteome</keyword>
<evidence type="ECO:0000313" key="6">
    <source>
        <dbReference type="EMBL" id="KAG5656995.1"/>
    </source>
</evidence>
<name>A0A9P7H0Y0_9HYPO</name>
<evidence type="ECO:0000256" key="5">
    <source>
        <dbReference type="SAM" id="Phobius"/>
    </source>
</evidence>
<evidence type="ECO:0000256" key="4">
    <source>
        <dbReference type="ARBA" id="ARBA00023136"/>
    </source>
</evidence>
<comment type="subcellular location">
    <subcellularLocation>
        <location evidence="1">Endomembrane system</location>
        <topology evidence="1">Multi-pass membrane protein</topology>
    </subcellularLocation>
</comment>
<comment type="caution">
    <text evidence="6">The sequence shown here is derived from an EMBL/GenBank/DDBJ whole genome shotgun (WGS) entry which is preliminary data.</text>
</comment>
<dbReference type="Proteomes" id="UP000782241">
    <property type="component" value="Unassembled WGS sequence"/>
</dbReference>
<evidence type="ECO:0000313" key="7">
    <source>
        <dbReference type="Proteomes" id="UP000782241"/>
    </source>
</evidence>
<evidence type="ECO:0000256" key="3">
    <source>
        <dbReference type="ARBA" id="ARBA00022989"/>
    </source>
</evidence>
<keyword evidence="4 5" id="KW-0472">Membrane</keyword>
<feature type="transmembrane region" description="Helical" evidence="5">
    <location>
        <begin position="212"/>
        <end position="232"/>
    </location>
</feature>
<protein>
    <recommendedName>
        <fullName evidence="8">FAR-17a/AIG1-like protein</fullName>
    </recommendedName>
</protein>
<feature type="transmembrane region" description="Helical" evidence="5">
    <location>
        <begin position="66"/>
        <end position="91"/>
    </location>
</feature>
<dbReference type="EMBL" id="JAGPUO010000019">
    <property type="protein sequence ID" value="KAG5656995.1"/>
    <property type="molecule type" value="Genomic_DNA"/>
</dbReference>
<dbReference type="InterPro" id="IPR006838">
    <property type="entry name" value="ADTRP_AIG1"/>
</dbReference>
<proteinExistence type="predicted"/>
<feature type="transmembrane region" description="Helical" evidence="5">
    <location>
        <begin position="103"/>
        <end position="122"/>
    </location>
</feature>